<evidence type="ECO:0000256" key="1">
    <source>
        <dbReference type="SAM" id="MobiDB-lite"/>
    </source>
</evidence>
<gene>
    <name evidence="3" type="primary">nlpD</name>
    <name evidence="3" type="ORF">CPBP_00329</name>
</gene>
<dbReference type="RefSeq" id="WP_350332317.1">
    <property type="nucleotide sequence ID" value="NZ_CP054719.1"/>
</dbReference>
<evidence type="ECO:0000259" key="2">
    <source>
        <dbReference type="Pfam" id="PF01551"/>
    </source>
</evidence>
<sequence length="301" mass="32382">MNTPIAYANLMLLTLLVLLGSGCSRGSDESPVSFEERSTRHTENMTPEEWESFKNKAIESIIRKYTGETKSGSGRIHVSEIPSSSSIIESAPVTHSEPAMKPRETSSHSKLDVPETLAPSALPAIKSPPVKSEQKTQEKVERYSQLKIKPEETKGKQYKVPPNAVAQAESAAITAPQPTQPVYAWPVKGSVSKGYGSSDKGTNNGINIKAKAGSPVVAIDNGKVIFVGAIKGMGKVVLIEHSNQMIAAYAQVGGISVRANDTVKKSQRIADILATEGSDGELHFELRKGTKSLNPMEYLPK</sequence>
<feature type="domain" description="M23ase beta-sheet core" evidence="2">
    <location>
        <begin position="203"/>
        <end position="295"/>
    </location>
</feature>
<dbReference type="Gene3D" id="2.70.70.10">
    <property type="entry name" value="Glucose Permease (Domain IIA)"/>
    <property type="match status" value="1"/>
</dbReference>
<proteinExistence type="predicted"/>
<feature type="compositionally biased region" description="Basic and acidic residues" evidence="1">
    <location>
        <begin position="98"/>
        <end position="113"/>
    </location>
</feature>
<dbReference type="Pfam" id="PF01551">
    <property type="entry name" value="Peptidase_M23"/>
    <property type="match status" value="1"/>
</dbReference>
<dbReference type="EMBL" id="CP054719">
    <property type="protein sequence ID" value="QOL19567.1"/>
    <property type="molecule type" value="Genomic_DNA"/>
</dbReference>
<feature type="compositionally biased region" description="Basic and acidic residues" evidence="1">
    <location>
        <begin position="34"/>
        <end position="43"/>
    </location>
</feature>
<reference evidence="3 4" key="1">
    <citation type="submission" date="2020-06" db="EMBL/GenBank/DDBJ databases">
        <title>The endosymbiont of the kinetoplastid Bodo saltans is a Paracaedibacter-like alpha-proteobacterium possessing a putative toxin-antitoxin system.</title>
        <authorList>
            <person name="Midha S."/>
            <person name="Rigden D.J."/>
            <person name="Siozios S."/>
            <person name="Hurst G.D.D."/>
            <person name="Jackson A.P."/>
        </authorList>
    </citation>
    <scope>NUCLEOTIDE SEQUENCE [LARGE SCALE GENOMIC DNA]</scope>
    <source>
        <strain evidence="3">Lake Konstanz</strain>
    </source>
</reference>
<dbReference type="KEGG" id="pbal:CPBP_00329"/>
<dbReference type="PANTHER" id="PTHR21666:SF270">
    <property type="entry name" value="MUREIN HYDROLASE ACTIVATOR ENVC"/>
    <property type="match status" value="1"/>
</dbReference>
<dbReference type="AlphaFoldDB" id="A0A7L9RSI3"/>
<evidence type="ECO:0000313" key="3">
    <source>
        <dbReference type="EMBL" id="QOL19567.1"/>
    </source>
</evidence>
<dbReference type="SUPFAM" id="SSF51261">
    <property type="entry name" value="Duplicated hybrid motif"/>
    <property type="match status" value="1"/>
</dbReference>
<dbReference type="PANTHER" id="PTHR21666">
    <property type="entry name" value="PEPTIDASE-RELATED"/>
    <property type="match status" value="1"/>
</dbReference>
<feature type="compositionally biased region" description="Basic and acidic residues" evidence="1">
    <location>
        <begin position="132"/>
        <end position="144"/>
    </location>
</feature>
<feature type="region of interest" description="Disordered" evidence="1">
    <location>
        <begin position="71"/>
        <end position="144"/>
    </location>
</feature>
<protein>
    <submittedName>
        <fullName evidence="3">Murein hydrolase activator NlpD</fullName>
    </submittedName>
</protein>
<dbReference type="InterPro" id="IPR011055">
    <property type="entry name" value="Dup_hybrid_motif"/>
</dbReference>
<feature type="region of interest" description="Disordered" evidence="1">
    <location>
        <begin position="27"/>
        <end position="47"/>
    </location>
</feature>
<keyword evidence="3" id="KW-0378">Hydrolase</keyword>
<accession>A0A7L9RSI3</accession>
<organism evidence="3 4">
    <name type="scientific">Candidatus Bodocaedibacter vickermanii</name>
    <dbReference type="NCBI Taxonomy" id="2741701"/>
    <lineage>
        <taxon>Bacteria</taxon>
        <taxon>Pseudomonadati</taxon>
        <taxon>Pseudomonadota</taxon>
        <taxon>Alphaproteobacteria</taxon>
        <taxon>Holosporales</taxon>
        <taxon>Candidatus Paracaedibacteraceae</taxon>
        <taxon>Candidatus Bodocaedibacter</taxon>
    </lineage>
</organism>
<dbReference type="Proteomes" id="UP000594001">
    <property type="component" value="Chromosome"/>
</dbReference>
<name>A0A7L9RSI3_9PROT</name>
<dbReference type="GO" id="GO:0004222">
    <property type="term" value="F:metalloendopeptidase activity"/>
    <property type="evidence" value="ECO:0007669"/>
    <property type="project" value="TreeGrafter"/>
</dbReference>
<dbReference type="CDD" id="cd12797">
    <property type="entry name" value="M23_peptidase"/>
    <property type="match status" value="1"/>
</dbReference>
<dbReference type="InterPro" id="IPR016047">
    <property type="entry name" value="M23ase_b-sheet_dom"/>
</dbReference>
<evidence type="ECO:0000313" key="4">
    <source>
        <dbReference type="Proteomes" id="UP000594001"/>
    </source>
</evidence>
<keyword evidence="4" id="KW-1185">Reference proteome</keyword>
<feature type="compositionally biased region" description="Low complexity" evidence="1">
    <location>
        <begin position="79"/>
        <end position="90"/>
    </location>
</feature>
<dbReference type="InterPro" id="IPR050570">
    <property type="entry name" value="Cell_wall_metabolism_enzyme"/>
</dbReference>